<dbReference type="PROSITE" id="PS00486">
    <property type="entry name" value="DNA_MISMATCH_REPAIR_2"/>
    <property type="match status" value="1"/>
</dbReference>
<dbReference type="SUPFAM" id="SSF160443">
    <property type="entry name" value="SMR domain-like"/>
    <property type="match status" value="1"/>
</dbReference>
<keyword evidence="1" id="KW-0699">rRNA-binding</keyword>
<dbReference type="InterPro" id="IPR045076">
    <property type="entry name" value="MutS"/>
</dbReference>
<dbReference type="Pfam" id="PF01713">
    <property type="entry name" value="Smr"/>
    <property type="match status" value="1"/>
</dbReference>
<dbReference type="SUPFAM" id="SSF48334">
    <property type="entry name" value="DNA repair protein MutS, domain III"/>
    <property type="match status" value="1"/>
</dbReference>
<evidence type="ECO:0000256" key="8">
    <source>
        <dbReference type="SAM" id="MobiDB-lite"/>
    </source>
</evidence>
<evidence type="ECO:0000256" key="1">
    <source>
        <dbReference type="ARBA" id="ARBA00022730"/>
    </source>
</evidence>
<dbReference type="AlphaFoldDB" id="A0A2I2K937"/>
<evidence type="ECO:0000256" key="5">
    <source>
        <dbReference type="ARBA" id="ARBA00022884"/>
    </source>
</evidence>
<dbReference type="GO" id="GO:0045910">
    <property type="term" value="P:negative regulation of DNA recombination"/>
    <property type="evidence" value="ECO:0007669"/>
    <property type="project" value="InterPro"/>
</dbReference>
<keyword evidence="6" id="KW-0238">DNA-binding</keyword>
<keyword evidence="5" id="KW-0694">RNA-binding</keyword>
<dbReference type="NCBIfam" id="TIGR01069">
    <property type="entry name" value="mutS2"/>
    <property type="match status" value="1"/>
</dbReference>
<dbReference type="GO" id="GO:0005524">
    <property type="term" value="F:ATP binding"/>
    <property type="evidence" value="ECO:0007669"/>
    <property type="project" value="UniProtKB-KW"/>
</dbReference>
<dbReference type="PANTHER" id="PTHR48466">
    <property type="entry name" value="OS10G0509000 PROTEIN-RELATED"/>
    <property type="match status" value="1"/>
</dbReference>
<keyword evidence="4" id="KW-0067">ATP-binding</keyword>
<dbReference type="GO" id="GO:0140664">
    <property type="term" value="F:ATP-dependent DNA damage sensor activity"/>
    <property type="evidence" value="ECO:0007669"/>
    <property type="project" value="InterPro"/>
</dbReference>
<dbReference type="GO" id="GO:0006298">
    <property type="term" value="P:mismatch repair"/>
    <property type="evidence" value="ECO:0007669"/>
    <property type="project" value="InterPro"/>
</dbReference>
<feature type="domain" description="Smr" evidence="9">
    <location>
        <begin position="786"/>
        <end position="861"/>
    </location>
</feature>
<dbReference type="PROSITE" id="PS50828">
    <property type="entry name" value="SMR"/>
    <property type="match status" value="1"/>
</dbReference>
<protein>
    <submittedName>
        <fullName evidence="10">Recombination inhibitory protein MutS2</fullName>
    </submittedName>
</protein>
<dbReference type="GO" id="GO:0019843">
    <property type="term" value="F:rRNA binding"/>
    <property type="evidence" value="ECO:0007669"/>
    <property type="project" value="UniProtKB-KW"/>
</dbReference>
<dbReference type="InterPro" id="IPR007696">
    <property type="entry name" value="DNA_mismatch_repair_MutS_core"/>
</dbReference>
<dbReference type="InterPro" id="IPR000432">
    <property type="entry name" value="DNA_mismatch_repair_MutS_C"/>
</dbReference>
<dbReference type="PIRSF" id="PIRSF005814">
    <property type="entry name" value="MutS_YshD"/>
    <property type="match status" value="1"/>
</dbReference>
<evidence type="ECO:0000256" key="2">
    <source>
        <dbReference type="ARBA" id="ARBA00022741"/>
    </source>
</evidence>
<accession>A0A2I2K937</accession>
<evidence type="ECO:0000256" key="7">
    <source>
        <dbReference type="SAM" id="Coils"/>
    </source>
</evidence>
<dbReference type="HAMAP" id="MF_00092">
    <property type="entry name" value="MutS2"/>
    <property type="match status" value="1"/>
</dbReference>
<feature type="coiled-coil region" evidence="7">
    <location>
        <begin position="572"/>
        <end position="625"/>
    </location>
</feature>
<name>A0A2I2K937_9ZZZZ</name>
<dbReference type="SMART" id="SM00534">
    <property type="entry name" value="MUTSac"/>
    <property type="match status" value="1"/>
</dbReference>
<dbReference type="Pfam" id="PF00488">
    <property type="entry name" value="MutS_V"/>
    <property type="match status" value="1"/>
</dbReference>
<feature type="region of interest" description="Disordered" evidence="8">
    <location>
        <begin position="667"/>
        <end position="686"/>
    </location>
</feature>
<proteinExistence type="inferred from homology"/>
<dbReference type="InterPro" id="IPR027417">
    <property type="entry name" value="P-loop_NTPase"/>
</dbReference>
<dbReference type="SMART" id="SM00533">
    <property type="entry name" value="MUTSd"/>
    <property type="match status" value="1"/>
</dbReference>
<dbReference type="InterPro" id="IPR036187">
    <property type="entry name" value="DNA_mismatch_repair_MutS_sf"/>
</dbReference>
<dbReference type="Gene3D" id="3.40.50.300">
    <property type="entry name" value="P-loop containing nucleotide triphosphate hydrolases"/>
    <property type="match status" value="1"/>
</dbReference>
<evidence type="ECO:0000256" key="3">
    <source>
        <dbReference type="ARBA" id="ARBA00022801"/>
    </source>
</evidence>
<reference evidence="10" key="2">
    <citation type="submission" date="2017-12" db="EMBL/GenBank/DDBJ databases">
        <title>Two new gene clusters involved in the degradation of lignocelluloses from the fecal microbiota of Tunisian dromedary.</title>
        <authorList>
            <person name="Rihab A."/>
            <person name="Elisabeth L."/>
            <person name="Gabrielle P.-V."/>
            <person name="Sahar T."/>
            <person name="Monia M."/>
            <person name="Fatma E."/>
            <person name="Samir B."/>
        </authorList>
    </citation>
    <scope>NUCLEOTIDE SEQUENCE</scope>
</reference>
<keyword evidence="3" id="KW-0378">Hydrolase</keyword>
<dbReference type="PANTHER" id="PTHR48466:SF2">
    <property type="entry name" value="OS10G0509000 PROTEIN"/>
    <property type="match status" value="1"/>
</dbReference>
<dbReference type="InterPro" id="IPR005747">
    <property type="entry name" value="MutS2"/>
</dbReference>
<evidence type="ECO:0000256" key="4">
    <source>
        <dbReference type="ARBA" id="ARBA00022840"/>
    </source>
</evidence>
<keyword evidence="7" id="KW-0175">Coiled coil</keyword>
<evidence type="ECO:0000259" key="9">
    <source>
        <dbReference type="PROSITE" id="PS50828"/>
    </source>
</evidence>
<evidence type="ECO:0000313" key="10">
    <source>
        <dbReference type="EMBL" id="SJX74213.1"/>
    </source>
</evidence>
<evidence type="ECO:0000256" key="6">
    <source>
        <dbReference type="ARBA" id="ARBA00023125"/>
    </source>
</evidence>
<dbReference type="EMBL" id="LT796703">
    <property type="protein sequence ID" value="SJX74213.1"/>
    <property type="molecule type" value="Genomic_DNA"/>
</dbReference>
<dbReference type="InterPro" id="IPR036063">
    <property type="entry name" value="Smr_dom_sf"/>
</dbReference>
<dbReference type="InterPro" id="IPR002625">
    <property type="entry name" value="Smr_dom"/>
</dbReference>
<dbReference type="GO" id="GO:0030983">
    <property type="term" value="F:mismatched DNA binding"/>
    <property type="evidence" value="ECO:0007669"/>
    <property type="project" value="InterPro"/>
</dbReference>
<dbReference type="FunFam" id="3.40.50.300:FF:000830">
    <property type="entry name" value="Endonuclease MutS2"/>
    <property type="match status" value="1"/>
</dbReference>
<dbReference type="GO" id="GO:0004519">
    <property type="term" value="F:endonuclease activity"/>
    <property type="evidence" value="ECO:0007669"/>
    <property type="project" value="InterPro"/>
</dbReference>
<dbReference type="SUPFAM" id="SSF52540">
    <property type="entry name" value="P-loop containing nucleoside triphosphate hydrolases"/>
    <property type="match status" value="1"/>
</dbReference>
<keyword evidence="2" id="KW-0547">Nucleotide-binding</keyword>
<reference evidence="10" key="1">
    <citation type="submission" date="2017-02" db="EMBL/GenBank/DDBJ databases">
        <authorList>
            <person name="Peterson S.W."/>
        </authorList>
    </citation>
    <scope>NUCLEOTIDE SEQUENCE</scope>
</reference>
<dbReference type="GO" id="GO:0016887">
    <property type="term" value="F:ATP hydrolysis activity"/>
    <property type="evidence" value="ECO:0007669"/>
    <property type="project" value="InterPro"/>
</dbReference>
<dbReference type="Gene3D" id="3.30.1370.110">
    <property type="match status" value="1"/>
</dbReference>
<sequence>MTGSGKNTGDRILEIRKTETDIRLEQKLGFDRIRRIIADRCSTAYAAERTATETFSTNPSHIRKRLLLTDEMRLIMMFEDGFPSSGFIDCIDFLKPLERTSAAIDLFSLRKLKTMLETLRKVTSFFDEIKDGVYPNLKRMSSPIMGFPEIQRRIESIIDRYGDIKDTASDELYSIRKALRDKEGAISRRMSAILKRAQEEGIVDSDAGVSIRDGKMLIPVSSANKKRIAGFIYDESATGKTAFIEPAEVVELDNQIKELKFAEQREILRILLEFTDFMRPYLSDLLASARYLGEIDFIMAKAQIALDFIAGMPIISDNAEMHLRKARHPILERALKKENKEIIPLTASLSPQKHILLISGPNAGGKSVCLKTVGLLQYMFQWGMLIPTSETSEMMIFDRIMVDIGDDQSIDNDLSTYSSFLGNMKEILLKADSKTLVLIDEFGSGTEPAAGGAIAEAILSEIDKRGVYGVITTHYTNLKLYASADTGVMNGAMLFDVKNIAPMFKLEMGLPGNSFAFELARKMGLPENIIKDAENRAGEEFVGIERNLRKIARNRKVLDEKLEKIRHTDKALENITDKYQKELKDIKKLKKDILDQAKKEAEEIIKGANRQVENTIKTIKESQAEKDSTNEARKELQGFLGALTARKEIEQKEKDDYIEKKIKQLDERRERQRQRKARKADDKEKKELLELQAEQERIASFKSAPLKPGEKVRVKENGMVGEVAKVSAKAVVVIIGNISSKMPHDKVERITSNEYRNAVKESSRPVSLIKMDSSITERKLNFSTELDVRGERLNDAVEKVTRYIDDAVMLGMPSVRIIHGKGTGVLRDELQKLIKTIPGVAGARDEHIQFGGTGVTIVTFE</sequence>
<organism evidence="10">
    <name type="scientific">feces metagenome</name>
    <dbReference type="NCBI Taxonomy" id="1861841"/>
    <lineage>
        <taxon>unclassified sequences</taxon>
        <taxon>metagenomes</taxon>
        <taxon>organismal metagenomes</taxon>
    </lineage>
</organism>
<dbReference type="SMART" id="SM00463">
    <property type="entry name" value="SMR"/>
    <property type="match status" value="1"/>
</dbReference>